<protein>
    <submittedName>
        <fullName evidence="7">Thiol:disulfide interchange protein DsbD</fullName>
        <ecNumber evidence="7">1.8.1.8</ecNumber>
    </submittedName>
</protein>
<dbReference type="GO" id="GO:0016020">
    <property type="term" value="C:membrane"/>
    <property type="evidence" value="ECO:0007669"/>
    <property type="project" value="UniProtKB-SubCell"/>
</dbReference>
<evidence type="ECO:0000256" key="5">
    <source>
        <dbReference type="SAM" id="Phobius"/>
    </source>
</evidence>
<dbReference type="InterPro" id="IPR036249">
    <property type="entry name" value="Thioredoxin-like_sf"/>
</dbReference>
<dbReference type="Gene3D" id="3.40.30.10">
    <property type="entry name" value="Glutaredoxin"/>
    <property type="match status" value="1"/>
</dbReference>
<dbReference type="AlphaFoldDB" id="A0A645BP87"/>
<feature type="transmembrane region" description="Helical" evidence="5">
    <location>
        <begin position="57"/>
        <end position="78"/>
    </location>
</feature>
<feature type="domain" description="Cytochrome C biogenesis protein transmembrane" evidence="6">
    <location>
        <begin position="1"/>
        <end position="191"/>
    </location>
</feature>
<dbReference type="Pfam" id="PF13899">
    <property type="entry name" value="Thioredoxin_7"/>
    <property type="match status" value="1"/>
</dbReference>
<evidence type="ECO:0000256" key="3">
    <source>
        <dbReference type="ARBA" id="ARBA00022989"/>
    </source>
</evidence>
<dbReference type="PANTHER" id="PTHR32234:SF0">
    <property type="entry name" value="THIOL:DISULFIDE INTERCHANGE PROTEIN DSBD"/>
    <property type="match status" value="1"/>
</dbReference>
<dbReference type="EC" id="1.8.1.8" evidence="7"/>
<feature type="transmembrane region" description="Helical" evidence="5">
    <location>
        <begin position="99"/>
        <end position="126"/>
    </location>
</feature>
<dbReference type="Pfam" id="PF02683">
    <property type="entry name" value="DsbD_TM"/>
    <property type="match status" value="1"/>
</dbReference>
<dbReference type="EMBL" id="VSSQ01021482">
    <property type="protein sequence ID" value="MPM67095.1"/>
    <property type="molecule type" value="Genomic_DNA"/>
</dbReference>
<feature type="transmembrane region" description="Helical" evidence="5">
    <location>
        <begin position="244"/>
        <end position="266"/>
    </location>
</feature>
<feature type="transmembrane region" description="Helical" evidence="5">
    <location>
        <begin position="24"/>
        <end position="45"/>
    </location>
</feature>
<evidence type="ECO:0000256" key="1">
    <source>
        <dbReference type="ARBA" id="ARBA00004141"/>
    </source>
</evidence>
<feature type="transmembrane region" description="Helical" evidence="5">
    <location>
        <begin position="170"/>
        <end position="191"/>
    </location>
</feature>
<reference evidence="7" key="1">
    <citation type="submission" date="2019-08" db="EMBL/GenBank/DDBJ databases">
        <authorList>
            <person name="Kucharzyk K."/>
            <person name="Murdoch R.W."/>
            <person name="Higgins S."/>
            <person name="Loffler F."/>
        </authorList>
    </citation>
    <scope>NUCLEOTIDE SEQUENCE</scope>
</reference>
<evidence type="ECO:0000256" key="2">
    <source>
        <dbReference type="ARBA" id="ARBA00022692"/>
    </source>
</evidence>
<evidence type="ECO:0000256" key="4">
    <source>
        <dbReference type="ARBA" id="ARBA00023136"/>
    </source>
</evidence>
<sequence>MIPMTVSFFIGGNGKKRDGMIKGIIFGLSVTLIYTLVGVIVALFQSTDATDAMGTHWIPNLLFALLFIVFAISFFGAFEITLPTGLANKADAKADKGGYVASFFVAFAMVIVSFSCTGPFVGSILAAAVTGGLAIKPILGMAAFGLAFSLPFVIFSFFPSLMKKMPKSGGWLNVVKVVFAFVMLAFSFKFLATVDAYFGLGVITRAIFISSWIAIAILLGVYLLGKLKTSHDSDTPYVGTFRMLLAIASFTFAIYLVPGLFGAPLASLSGLIPPQDGSTIVIGAAAGPSSATPAGEVTSGLCGPARYATPKNKAPHGLPGYYTVEDAIECAKQTNKPVLLSFKAVTCSACKVMEATVWSRPEILEIIREKVVLASLYVDDRTELPKEEQVVSTIDGKLKNTLGRKLRDYQLSNFGVASQPYYVLIDHEGNVLGQPVGECSAQEFLNFLNTGIPRIN</sequence>
<dbReference type="SUPFAM" id="SSF52833">
    <property type="entry name" value="Thioredoxin-like"/>
    <property type="match status" value="1"/>
</dbReference>
<accession>A0A645BP87</accession>
<comment type="subcellular location">
    <subcellularLocation>
        <location evidence="1">Membrane</location>
        <topology evidence="1">Multi-pass membrane protein</topology>
    </subcellularLocation>
</comment>
<keyword evidence="2 5" id="KW-0812">Transmembrane</keyword>
<keyword evidence="4 5" id="KW-0472">Membrane</keyword>
<dbReference type="PANTHER" id="PTHR32234">
    <property type="entry name" value="THIOL:DISULFIDE INTERCHANGE PROTEIN DSBD"/>
    <property type="match status" value="1"/>
</dbReference>
<comment type="caution">
    <text evidence="7">The sequence shown here is derived from an EMBL/GenBank/DDBJ whole genome shotgun (WGS) entry which is preliminary data.</text>
</comment>
<dbReference type="InterPro" id="IPR003834">
    <property type="entry name" value="Cyt_c_assmbl_TM_dom"/>
</dbReference>
<keyword evidence="7" id="KW-0560">Oxidoreductase</keyword>
<evidence type="ECO:0000313" key="7">
    <source>
        <dbReference type="EMBL" id="MPM67095.1"/>
    </source>
</evidence>
<name>A0A645BP87_9ZZZZ</name>
<evidence type="ECO:0000259" key="6">
    <source>
        <dbReference type="Pfam" id="PF02683"/>
    </source>
</evidence>
<dbReference type="GO" id="GO:0017004">
    <property type="term" value="P:cytochrome complex assembly"/>
    <property type="evidence" value="ECO:0007669"/>
    <property type="project" value="InterPro"/>
</dbReference>
<proteinExistence type="predicted"/>
<dbReference type="GO" id="GO:0045454">
    <property type="term" value="P:cell redox homeostasis"/>
    <property type="evidence" value="ECO:0007669"/>
    <property type="project" value="TreeGrafter"/>
</dbReference>
<dbReference type="GO" id="GO:0047134">
    <property type="term" value="F:protein-disulfide reductase [NAD(P)H] activity"/>
    <property type="evidence" value="ECO:0007669"/>
    <property type="project" value="UniProtKB-EC"/>
</dbReference>
<gene>
    <name evidence="7" type="primary">dsbD_34</name>
    <name evidence="7" type="ORF">SDC9_114012</name>
</gene>
<feature type="transmembrane region" description="Helical" evidence="5">
    <location>
        <begin position="138"/>
        <end position="158"/>
    </location>
</feature>
<organism evidence="7">
    <name type="scientific">bioreactor metagenome</name>
    <dbReference type="NCBI Taxonomy" id="1076179"/>
    <lineage>
        <taxon>unclassified sequences</taxon>
        <taxon>metagenomes</taxon>
        <taxon>ecological metagenomes</taxon>
    </lineage>
</organism>
<keyword evidence="3 5" id="KW-1133">Transmembrane helix</keyword>
<feature type="transmembrane region" description="Helical" evidence="5">
    <location>
        <begin position="197"/>
        <end position="224"/>
    </location>
</feature>